<dbReference type="GO" id="GO:0120147">
    <property type="term" value="F:formylglycine-generating oxidase activity"/>
    <property type="evidence" value="ECO:0007669"/>
    <property type="project" value="TreeGrafter"/>
</dbReference>
<dbReference type="RefSeq" id="WP_110341310.1">
    <property type="nucleotide sequence ID" value="NZ_MASU01000012.1"/>
</dbReference>
<dbReference type="SUPFAM" id="SSF56436">
    <property type="entry name" value="C-type lectin-like"/>
    <property type="match status" value="1"/>
</dbReference>
<reference evidence="2 3" key="1">
    <citation type="submission" date="2016-07" db="EMBL/GenBank/DDBJ databases">
        <title>Draft genome sequence of Prauserella sp. YIM 121212, isolated from alkaline soil.</title>
        <authorList>
            <person name="Ruckert C."/>
            <person name="Albersmeier A."/>
            <person name="Jiang C.-L."/>
            <person name="Jiang Y."/>
            <person name="Kalinowski J."/>
            <person name="Schneider O."/>
            <person name="Winkler A."/>
            <person name="Zotchev S.B."/>
        </authorList>
    </citation>
    <scope>NUCLEOTIDE SEQUENCE [LARGE SCALE GENOMIC DNA]</scope>
    <source>
        <strain evidence="2 3">YIM 121212</strain>
    </source>
</reference>
<dbReference type="PANTHER" id="PTHR23150">
    <property type="entry name" value="SULFATASE MODIFYING FACTOR 1, 2"/>
    <property type="match status" value="1"/>
</dbReference>
<evidence type="ECO:0000259" key="1">
    <source>
        <dbReference type="Pfam" id="PF03781"/>
    </source>
</evidence>
<dbReference type="InterPro" id="IPR042095">
    <property type="entry name" value="SUMF_sf"/>
</dbReference>
<dbReference type="InterPro" id="IPR016187">
    <property type="entry name" value="CTDL_fold"/>
</dbReference>
<comment type="caution">
    <text evidence="2">The sequence shown here is derived from an EMBL/GenBank/DDBJ whole genome shotgun (WGS) entry which is preliminary data.</text>
</comment>
<gene>
    <name evidence="2" type="ORF">BA062_26105</name>
</gene>
<dbReference type="InterPro" id="IPR005532">
    <property type="entry name" value="SUMF_dom"/>
</dbReference>
<dbReference type="InterPro" id="IPR051043">
    <property type="entry name" value="Sulfatase_Mod_Factor_Kinase"/>
</dbReference>
<dbReference type="Proteomes" id="UP000247892">
    <property type="component" value="Unassembled WGS sequence"/>
</dbReference>
<dbReference type="OrthoDB" id="9768004at2"/>
<accession>A0A318LF85</accession>
<dbReference type="EMBL" id="MASU01000012">
    <property type="protein sequence ID" value="PXY25616.1"/>
    <property type="molecule type" value="Genomic_DNA"/>
</dbReference>
<dbReference type="Gene3D" id="3.90.1580.10">
    <property type="entry name" value="paralog of FGE (formylglycine-generating enzyme)"/>
    <property type="match status" value="1"/>
</dbReference>
<evidence type="ECO:0000313" key="3">
    <source>
        <dbReference type="Proteomes" id="UP000247892"/>
    </source>
</evidence>
<protein>
    <recommendedName>
        <fullName evidence="1">Sulfatase-modifying factor enzyme-like domain-containing protein</fullName>
    </recommendedName>
</protein>
<organism evidence="2 3">
    <name type="scientific">Prauserella flavalba</name>
    <dbReference type="NCBI Taxonomy" id="1477506"/>
    <lineage>
        <taxon>Bacteria</taxon>
        <taxon>Bacillati</taxon>
        <taxon>Actinomycetota</taxon>
        <taxon>Actinomycetes</taxon>
        <taxon>Pseudonocardiales</taxon>
        <taxon>Pseudonocardiaceae</taxon>
        <taxon>Prauserella</taxon>
    </lineage>
</organism>
<name>A0A318LF85_9PSEU</name>
<proteinExistence type="predicted"/>
<keyword evidence="3" id="KW-1185">Reference proteome</keyword>
<dbReference type="Pfam" id="PF03781">
    <property type="entry name" value="FGE-sulfatase"/>
    <property type="match status" value="1"/>
</dbReference>
<evidence type="ECO:0000313" key="2">
    <source>
        <dbReference type="EMBL" id="PXY25616.1"/>
    </source>
</evidence>
<dbReference type="AlphaFoldDB" id="A0A318LF85"/>
<dbReference type="PANTHER" id="PTHR23150:SF19">
    <property type="entry name" value="FORMYLGLYCINE-GENERATING ENZYME"/>
    <property type="match status" value="1"/>
</dbReference>
<feature type="domain" description="Sulfatase-modifying factor enzyme-like" evidence="1">
    <location>
        <begin position="43"/>
        <end position="183"/>
    </location>
</feature>
<sequence>MNVEWIEVPGGTCAFGDDARPAEIGTLLWTRTPITYAQLSGGRTSTRSLHPVTGLKHDQAVQVAHALGGRLPTSAEWEWMAAGPTGRHWPWGDQEWTPELANLNGSGLDATSPVDTHPAGATPEGLLDVAGNVWEWTARSTMGNGAVLRGGSYASLPLYARSTFLNAAPAELASEGIGLRVVRRP</sequence>